<reference evidence="2" key="1">
    <citation type="submission" date="2020-11" db="EMBL/GenBank/DDBJ databases">
        <authorList>
            <person name="Tran Van P."/>
        </authorList>
    </citation>
    <scope>NUCLEOTIDE SEQUENCE</scope>
</reference>
<dbReference type="AlphaFoldDB" id="A0A7R9QSN5"/>
<feature type="non-terminal residue" evidence="2">
    <location>
        <position position="96"/>
    </location>
</feature>
<sequence>MNSIAISCGLLAVVVMSCIDMSSGECCYVPLKCEESSRSVERCYDCSEASYYCGIGKCNVFGCDCDGGCRKGDSSLWCWNIASGCKGKLFREEVLS</sequence>
<dbReference type="Gene3D" id="3.30.70.2800">
    <property type="match status" value="1"/>
</dbReference>
<dbReference type="EMBL" id="OC927129">
    <property type="protein sequence ID" value="CAD7657060.1"/>
    <property type="molecule type" value="Genomic_DNA"/>
</dbReference>
<dbReference type="OrthoDB" id="6511170at2759"/>
<dbReference type="InterPro" id="IPR025061">
    <property type="entry name" value="Diedel"/>
</dbReference>
<keyword evidence="3" id="KW-1185">Reference proteome</keyword>
<proteinExistence type="predicted"/>
<evidence type="ECO:0000313" key="3">
    <source>
        <dbReference type="Proteomes" id="UP000728032"/>
    </source>
</evidence>
<feature type="chain" id="PRO_5036403841" evidence="1">
    <location>
        <begin position="25"/>
        <end position="96"/>
    </location>
</feature>
<gene>
    <name evidence="2" type="ORF">ONB1V03_LOCUS13694</name>
</gene>
<accession>A0A7R9QSN5</accession>
<dbReference type="Pfam" id="PF13164">
    <property type="entry name" value="Diedel"/>
    <property type="match status" value="1"/>
</dbReference>
<evidence type="ECO:0000313" key="2">
    <source>
        <dbReference type="EMBL" id="CAD7657060.1"/>
    </source>
</evidence>
<dbReference type="EMBL" id="CAJPVJ010012304">
    <property type="protein sequence ID" value="CAG2174247.1"/>
    <property type="molecule type" value="Genomic_DNA"/>
</dbReference>
<keyword evidence="1" id="KW-0732">Signal</keyword>
<evidence type="ECO:0000256" key="1">
    <source>
        <dbReference type="SAM" id="SignalP"/>
    </source>
</evidence>
<protein>
    <submittedName>
        <fullName evidence="2">Uncharacterized protein</fullName>
    </submittedName>
</protein>
<name>A0A7R9QSN5_9ACAR</name>
<dbReference type="Proteomes" id="UP000728032">
    <property type="component" value="Unassembled WGS sequence"/>
</dbReference>
<feature type="signal peptide" evidence="1">
    <location>
        <begin position="1"/>
        <end position="24"/>
    </location>
</feature>
<organism evidence="2">
    <name type="scientific">Oppiella nova</name>
    <dbReference type="NCBI Taxonomy" id="334625"/>
    <lineage>
        <taxon>Eukaryota</taxon>
        <taxon>Metazoa</taxon>
        <taxon>Ecdysozoa</taxon>
        <taxon>Arthropoda</taxon>
        <taxon>Chelicerata</taxon>
        <taxon>Arachnida</taxon>
        <taxon>Acari</taxon>
        <taxon>Acariformes</taxon>
        <taxon>Sarcoptiformes</taxon>
        <taxon>Oribatida</taxon>
        <taxon>Brachypylina</taxon>
        <taxon>Oppioidea</taxon>
        <taxon>Oppiidae</taxon>
        <taxon>Oppiella</taxon>
    </lineage>
</organism>